<dbReference type="SMART" id="SM00429">
    <property type="entry name" value="IPT"/>
    <property type="match status" value="1"/>
</dbReference>
<dbReference type="CDD" id="cd00102">
    <property type="entry name" value="IPT"/>
    <property type="match status" value="1"/>
</dbReference>
<keyword evidence="1" id="KW-0677">Repeat</keyword>
<keyword evidence="4" id="KW-0175">Coiled coil</keyword>
<evidence type="ECO:0000256" key="2">
    <source>
        <dbReference type="ARBA" id="ARBA00023043"/>
    </source>
</evidence>
<dbReference type="InterPro" id="IPR036770">
    <property type="entry name" value="Ankyrin_rpt-contain_sf"/>
</dbReference>
<feature type="compositionally biased region" description="Low complexity" evidence="5">
    <location>
        <begin position="632"/>
        <end position="644"/>
    </location>
</feature>
<dbReference type="SMART" id="SM00248">
    <property type="entry name" value="ANK"/>
    <property type="match status" value="2"/>
</dbReference>
<evidence type="ECO:0000259" key="6">
    <source>
        <dbReference type="SMART" id="SM00429"/>
    </source>
</evidence>
<dbReference type="PANTHER" id="PTHR24166">
    <property type="entry name" value="ROLLING PEBBLES, ISOFORM B"/>
    <property type="match status" value="1"/>
</dbReference>
<evidence type="ECO:0000256" key="1">
    <source>
        <dbReference type="ARBA" id="ARBA00022737"/>
    </source>
</evidence>
<protein>
    <recommendedName>
        <fullName evidence="6">IPT/TIG domain-containing protein</fullName>
    </recommendedName>
</protein>
<dbReference type="PROSITE" id="PS50088">
    <property type="entry name" value="ANK_REPEAT"/>
    <property type="match status" value="1"/>
</dbReference>
<gene>
    <name evidence="7" type="ORF">EJ03DRAFT_200237</name>
</gene>
<feature type="compositionally biased region" description="Polar residues" evidence="5">
    <location>
        <begin position="695"/>
        <end position="706"/>
    </location>
</feature>
<feature type="region of interest" description="Disordered" evidence="5">
    <location>
        <begin position="694"/>
        <end position="715"/>
    </location>
</feature>
<feature type="compositionally biased region" description="Polar residues" evidence="5">
    <location>
        <begin position="798"/>
        <end position="807"/>
    </location>
</feature>
<dbReference type="InterPro" id="IPR002110">
    <property type="entry name" value="Ankyrin_rpt"/>
</dbReference>
<dbReference type="Gene3D" id="1.25.40.20">
    <property type="entry name" value="Ankyrin repeat-containing domain"/>
    <property type="match status" value="1"/>
</dbReference>
<feature type="repeat" description="ANK" evidence="3">
    <location>
        <begin position="1029"/>
        <end position="1061"/>
    </location>
</feature>
<feature type="region of interest" description="Disordered" evidence="5">
    <location>
        <begin position="1113"/>
        <end position="1136"/>
    </location>
</feature>
<feature type="region of interest" description="Disordered" evidence="5">
    <location>
        <begin position="471"/>
        <end position="498"/>
    </location>
</feature>
<dbReference type="Proteomes" id="UP000799436">
    <property type="component" value="Unassembled WGS sequence"/>
</dbReference>
<feature type="compositionally biased region" description="Polar residues" evidence="5">
    <location>
        <begin position="66"/>
        <end position="75"/>
    </location>
</feature>
<feature type="region of interest" description="Disordered" evidence="5">
    <location>
        <begin position="632"/>
        <end position="681"/>
    </location>
</feature>
<evidence type="ECO:0000313" key="8">
    <source>
        <dbReference type="Proteomes" id="UP000799436"/>
    </source>
</evidence>
<dbReference type="OrthoDB" id="71307at2759"/>
<dbReference type="Pfam" id="PF01833">
    <property type="entry name" value="TIG"/>
    <property type="match status" value="1"/>
</dbReference>
<dbReference type="EMBL" id="ML995815">
    <property type="protein sequence ID" value="KAF2772249.1"/>
    <property type="molecule type" value="Genomic_DNA"/>
</dbReference>
<dbReference type="InterPro" id="IPR013783">
    <property type="entry name" value="Ig-like_fold"/>
</dbReference>
<dbReference type="Pfam" id="PF25603">
    <property type="entry name" value="SPT23_MGA2_DBD"/>
    <property type="match status" value="1"/>
</dbReference>
<dbReference type="SUPFAM" id="SSF81296">
    <property type="entry name" value="E set domains"/>
    <property type="match status" value="1"/>
</dbReference>
<dbReference type="Pfam" id="PF12796">
    <property type="entry name" value="Ank_2"/>
    <property type="match status" value="1"/>
</dbReference>
<feature type="compositionally biased region" description="Basic residues" evidence="5">
    <location>
        <begin position="661"/>
        <end position="673"/>
    </location>
</feature>
<dbReference type="InterPro" id="IPR014756">
    <property type="entry name" value="Ig_E-set"/>
</dbReference>
<dbReference type="InterPro" id="IPR057962">
    <property type="entry name" value="SPT23_MGA2_DBD"/>
</dbReference>
<evidence type="ECO:0000256" key="5">
    <source>
        <dbReference type="SAM" id="MobiDB-lite"/>
    </source>
</evidence>
<dbReference type="PROSITE" id="PS50297">
    <property type="entry name" value="ANK_REP_REGION"/>
    <property type="match status" value="1"/>
</dbReference>
<sequence length="1268" mass="137365">MDTRHGGLDGGSIWDDHDMGMFNTSHQFDDMTSDTSFNDFISTDHSFADSPGLSLRAPAKPDRDQLSGSTAQPYASVQPVASAESSSQDSASDSSSRRKRKVTESPKSDQATEVGVKKEDLYVDMGVGGDLKHVQQFPTRPMHDLSLEQDQNAMFDFGSAASSPIQQTEFNHAMSLDTQMRMPATSMAAQYQPSPTINPGMFTMGATRDSSPVMNPSLLNNASPQAIFSSNSSSDSPEAFSGQQWGHFSQNPQWPQDFNHQFASPNAMSGLSPGSAVNGGTPSGNSRASTQVGRSPLHIASISTKSRVETQINVVMTLERPPPGIEHLHLPLHTIAKSKLLAKDDVDLNKSLELSCMLVCSSAMHNQQHREKAFRRAAAQNNPEIQRRAEEIRERVAQASTEEEKNQIIDPMKNMTEDNKPSNGGEVRICANCIQRERKRAGRKKLKREEEQQHWERFETERVVVFNSNEYLPFKPPEPNQRDGPSGGSYPDAESYTPPEGALQVTAAMRIACYCRHQSEKEGFRVIFTMKDQAGNVVAQQMSDSILITDDHKTHPPTYTTMQTDGFVGPFATPYANGLPMSHSMLELQHASAQQGVHPFTSSRSAGNLQALAYGSQYNAHSHVHQIPQSAFTSQTTSATMTPTNLSRPASPTGAGQAGPNKKRKSSTFHRRVPSGLTMTPVETRVDQGMASGLPSATSTMTSPFSPTGDGMGPGQQSYMTIPASNGPANYYASGPPTPSENQQSLQITQAQIDHMTRERNAQAYFSHPSSAVPSRSGSPVLQQQSRPNMAAYARQPQALQTPTNSIPGRGAMSQQQQQHAHSMYQQQQRQQHQTPPGPEPDNSTAPTITKITPTEGPSVGGTEVSIFGYNFQPDSRVVFGDREATTTYYGPTALLATSPPSRPGGVTVTLMPPLGQQGLQYASPPVNRQIFTYTDKDPRMMELALRYLSQQQSGNSMGWNQMANQLANQYVSNNIGRAGIGGQSQGNMMAGDPPIDDELCLASAGGMADVVKVLLQQHGANHDAQDSSGYTPLMHAAIQGQLNIIRLLLSHGADPSLRCLAGYSALELAPRGLRGEFERLVMSVPRAYASRRPSLQPRSSYGNASTQAWNPGSASLYESEQSESAPPSRRLSAVPSLPAMPEENMDMFAQLATQPVPAQDRIIQEALAARIQQRGPSSLQQSSGSAPSYAPGKIAATRRAPQYSHHAPNEAPPPAYYELYSNTMGFNIGGMTAFANEAADSKITPGMVKSQQNAVMFATPQFGFASS</sequence>
<feature type="coiled-coil region" evidence="4">
    <location>
        <begin position="375"/>
        <end position="402"/>
    </location>
</feature>
<feature type="compositionally biased region" description="Polar residues" evidence="5">
    <location>
        <begin position="278"/>
        <end position="293"/>
    </location>
</feature>
<evidence type="ECO:0000313" key="7">
    <source>
        <dbReference type="EMBL" id="KAF2772249.1"/>
    </source>
</evidence>
<keyword evidence="8" id="KW-1185">Reference proteome</keyword>
<keyword evidence="2 3" id="KW-0040">ANK repeat</keyword>
<feature type="compositionally biased region" description="Low complexity" evidence="5">
    <location>
        <begin position="815"/>
        <end position="834"/>
    </location>
</feature>
<feature type="domain" description="IPT/TIG" evidence="6">
    <location>
        <begin position="846"/>
        <end position="935"/>
    </location>
</feature>
<proteinExistence type="predicted"/>
<feature type="compositionally biased region" description="Low complexity" evidence="5">
    <location>
        <begin position="81"/>
        <end position="94"/>
    </location>
</feature>
<organism evidence="7 8">
    <name type="scientific">Teratosphaeria nubilosa</name>
    <dbReference type="NCBI Taxonomy" id="161662"/>
    <lineage>
        <taxon>Eukaryota</taxon>
        <taxon>Fungi</taxon>
        <taxon>Dikarya</taxon>
        <taxon>Ascomycota</taxon>
        <taxon>Pezizomycotina</taxon>
        <taxon>Dothideomycetes</taxon>
        <taxon>Dothideomycetidae</taxon>
        <taxon>Mycosphaerellales</taxon>
        <taxon>Teratosphaeriaceae</taxon>
        <taxon>Teratosphaeria</taxon>
    </lineage>
</organism>
<feature type="compositionally biased region" description="Polar residues" evidence="5">
    <location>
        <begin position="768"/>
        <end position="788"/>
    </location>
</feature>
<feature type="compositionally biased region" description="Polar residues" evidence="5">
    <location>
        <begin position="1113"/>
        <end position="1126"/>
    </location>
</feature>
<dbReference type="AlphaFoldDB" id="A0A6G1LI52"/>
<dbReference type="InterPro" id="IPR050889">
    <property type="entry name" value="Dendritic_Spine_Reg/Scaffold"/>
</dbReference>
<dbReference type="PANTHER" id="PTHR24166:SF48">
    <property type="entry name" value="PROTEIN VAPYRIN"/>
    <property type="match status" value="1"/>
</dbReference>
<reference evidence="7" key="1">
    <citation type="journal article" date="2020" name="Stud. Mycol.">
        <title>101 Dothideomycetes genomes: a test case for predicting lifestyles and emergence of pathogens.</title>
        <authorList>
            <person name="Haridas S."/>
            <person name="Albert R."/>
            <person name="Binder M."/>
            <person name="Bloem J."/>
            <person name="Labutti K."/>
            <person name="Salamov A."/>
            <person name="Andreopoulos B."/>
            <person name="Baker S."/>
            <person name="Barry K."/>
            <person name="Bills G."/>
            <person name="Bluhm B."/>
            <person name="Cannon C."/>
            <person name="Castanera R."/>
            <person name="Culley D."/>
            <person name="Daum C."/>
            <person name="Ezra D."/>
            <person name="Gonzalez J."/>
            <person name="Henrissat B."/>
            <person name="Kuo A."/>
            <person name="Liang C."/>
            <person name="Lipzen A."/>
            <person name="Lutzoni F."/>
            <person name="Magnuson J."/>
            <person name="Mondo S."/>
            <person name="Nolan M."/>
            <person name="Ohm R."/>
            <person name="Pangilinan J."/>
            <person name="Park H.-J."/>
            <person name="Ramirez L."/>
            <person name="Alfaro M."/>
            <person name="Sun H."/>
            <person name="Tritt A."/>
            <person name="Yoshinaga Y."/>
            <person name="Zwiers L.-H."/>
            <person name="Turgeon B."/>
            <person name="Goodwin S."/>
            <person name="Spatafora J."/>
            <person name="Crous P."/>
            <person name="Grigoriev I."/>
        </authorList>
    </citation>
    <scope>NUCLEOTIDE SEQUENCE</scope>
    <source>
        <strain evidence="7">CBS 116005</strain>
    </source>
</reference>
<dbReference type="Gene3D" id="2.60.40.10">
    <property type="entry name" value="Immunoglobulins"/>
    <property type="match status" value="1"/>
</dbReference>
<feature type="region of interest" description="Disordered" evidence="5">
    <location>
        <begin position="48"/>
        <end position="115"/>
    </location>
</feature>
<feature type="region of interest" description="Disordered" evidence="5">
    <location>
        <begin position="263"/>
        <end position="293"/>
    </location>
</feature>
<evidence type="ECO:0000256" key="4">
    <source>
        <dbReference type="SAM" id="Coils"/>
    </source>
</evidence>
<name>A0A6G1LI52_9PEZI</name>
<feature type="region of interest" description="Disordered" evidence="5">
    <location>
        <begin position="767"/>
        <end position="861"/>
    </location>
</feature>
<accession>A0A6G1LI52</accession>
<evidence type="ECO:0000256" key="3">
    <source>
        <dbReference type="PROSITE-ProRule" id="PRU00023"/>
    </source>
</evidence>
<feature type="compositionally biased region" description="Polar residues" evidence="5">
    <location>
        <begin position="842"/>
        <end position="853"/>
    </location>
</feature>
<dbReference type="SUPFAM" id="SSF48403">
    <property type="entry name" value="Ankyrin repeat"/>
    <property type="match status" value="1"/>
</dbReference>
<dbReference type="InterPro" id="IPR002909">
    <property type="entry name" value="IPT_dom"/>
</dbReference>